<comment type="similarity">
    <text evidence="1 3">Belongs to the type-B carboxylesterase/lipase family.</text>
</comment>
<name>A0AA39PIJ3_9AGAR</name>
<reference evidence="5" key="1">
    <citation type="submission" date="2023-06" db="EMBL/GenBank/DDBJ databases">
        <authorList>
            <consortium name="Lawrence Berkeley National Laboratory"/>
            <person name="Ahrendt S."/>
            <person name="Sahu N."/>
            <person name="Indic B."/>
            <person name="Wong-Bajracharya J."/>
            <person name="Merenyi Z."/>
            <person name="Ke H.-M."/>
            <person name="Monk M."/>
            <person name="Kocsube S."/>
            <person name="Drula E."/>
            <person name="Lipzen A."/>
            <person name="Balint B."/>
            <person name="Henrissat B."/>
            <person name="Andreopoulos B."/>
            <person name="Martin F.M."/>
            <person name="Harder C.B."/>
            <person name="Rigling D."/>
            <person name="Ford K.L."/>
            <person name="Foster G.D."/>
            <person name="Pangilinan J."/>
            <person name="Papanicolaou A."/>
            <person name="Barry K."/>
            <person name="LaButti K."/>
            <person name="Viragh M."/>
            <person name="Koriabine M."/>
            <person name="Yan M."/>
            <person name="Riley R."/>
            <person name="Champramary S."/>
            <person name="Plett K.L."/>
            <person name="Tsai I.J."/>
            <person name="Slot J."/>
            <person name="Sipos G."/>
            <person name="Plett J."/>
            <person name="Nagy L.G."/>
            <person name="Grigoriev I.V."/>
        </authorList>
    </citation>
    <scope>NUCLEOTIDE SEQUENCE</scope>
    <source>
        <strain evidence="5">ICMP 16352</strain>
    </source>
</reference>
<evidence type="ECO:0000256" key="3">
    <source>
        <dbReference type="RuleBase" id="RU361235"/>
    </source>
</evidence>
<dbReference type="InterPro" id="IPR019826">
    <property type="entry name" value="Carboxylesterase_B_AS"/>
</dbReference>
<feature type="domain" description="Carboxylesterase type B" evidence="4">
    <location>
        <begin position="73"/>
        <end position="588"/>
    </location>
</feature>
<accession>A0AA39PIJ3</accession>
<evidence type="ECO:0000256" key="2">
    <source>
        <dbReference type="ARBA" id="ARBA00022801"/>
    </source>
</evidence>
<evidence type="ECO:0000259" key="4">
    <source>
        <dbReference type="Pfam" id="PF00135"/>
    </source>
</evidence>
<evidence type="ECO:0000313" key="6">
    <source>
        <dbReference type="Proteomes" id="UP001175227"/>
    </source>
</evidence>
<dbReference type="PANTHER" id="PTHR43918">
    <property type="entry name" value="ACETYLCHOLINESTERASE"/>
    <property type="match status" value="1"/>
</dbReference>
<dbReference type="InterPro" id="IPR050654">
    <property type="entry name" value="AChE-related_enzymes"/>
</dbReference>
<dbReference type="PANTHER" id="PTHR43918:SF4">
    <property type="entry name" value="CARBOXYLIC ESTER HYDROLASE"/>
    <property type="match status" value="1"/>
</dbReference>
<organism evidence="5 6">
    <name type="scientific">Armillaria novae-zelandiae</name>
    <dbReference type="NCBI Taxonomy" id="153914"/>
    <lineage>
        <taxon>Eukaryota</taxon>
        <taxon>Fungi</taxon>
        <taxon>Dikarya</taxon>
        <taxon>Basidiomycota</taxon>
        <taxon>Agaricomycotina</taxon>
        <taxon>Agaricomycetes</taxon>
        <taxon>Agaricomycetidae</taxon>
        <taxon>Agaricales</taxon>
        <taxon>Marasmiineae</taxon>
        <taxon>Physalacriaceae</taxon>
        <taxon>Armillaria</taxon>
    </lineage>
</organism>
<evidence type="ECO:0000313" key="5">
    <source>
        <dbReference type="EMBL" id="KAK0484490.1"/>
    </source>
</evidence>
<dbReference type="InterPro" id="IPR029058">
    <property type="entry name" value="AB_hydrolase_fold"/>
</dbReference>
<sequence length="600" mass="65255">MRLICQSFNFGECPGFLLSPSLRDTQLRSSISTAYSGSPSCQRRTHQLQVSLRRMQISVFYVLLLSAALVSSSPQVQLHRTTLVGRDITELKLDFFGGIPYAEPPLGSLRLLPPKLKSHLNAGFFNASNFGLSCLQPGMSNDLISEDCLTINILRPSGVTERSSLPVLFWTFGGGFDSGSASTFNGSAIVAQSVSRGTPVIYVNFNYRLGPLGFPQGAEAASRGILNLAIKDQLAALEWVQMNIGTFGGDRHKVTVFGESAGSIMTSILFLNPSISKFARAAIFESGSATSSLAFNAQRREDSWTTFVRGIPSCSSFVGTQFTVNCIRSMNSSDVLEGLLLAFADEDEDIPFDPTLDGPHGLFPGLPSELFPRGQFARLPFIAGTNLDEGTAFCPTAVNYTDELLREILSANFSPPALPPKVLDELMALYPDDPSAGSPYNTGNETFGLSPLFKKCAALTGDLMFDSQRRHWIQTASESGVKAFGYRFTQSLTNNLVPAALGVAHSTELEFVYGEVRALNQSAAADALSIAMIDYWVSFATSLDPNDGRGSPRPTWPQYTPKHQVLLQLNGANLTVIPDDYNKEKIDFIISEGSVFRHRH</sequence>
<keyword evidence="2 3" id="KW-0378">Hydrolase</keyword>
<dbReference type="InterPro" id="IPR002018">
    <property type="entry name" value="CarbesteraseB"/>
</dbReference>
<dbReference type="PROSITE" id="PS00122">
    <property type="entry name" value="CARBOXYLESTERASE_B_1"/>
    <property type="match status" value="1"/>
</dbReference>
<evidence type="ECO:0000256" key="1">
    <source>
        <dbReference type="ARBA" id="ARBA00005964"/>
    </source>
</evidence>
<gene>
    <name evidence="5" type="ORF">IW261DRAFT_1456887</name>
</gene>
<comment type="caution">
    <text evidence="5">The sequence shown here is derived from an EMBL/GenBank/DDBJ whole genome shotgun (WGS) entry which is preliminary data.</text>
</comment>
<dbReference type="PROSITE" id="PS00941">
    <property type="entry name" value="CARBOXYLESTERASE_B_2"/>
    <property type="match status" value="1"/>
</dbReference>
<proteinExistence type="inferred from homology"/>
<protein>
    <recommendedName>
        <fullName evidence="3">Carboxylic ester hydrolase</fullName>
        <ecNumber evidence="3">3.1.1.-</ecNumber>
    </recommendedName>
</protein>
<dbReference type="InterPro" id="IPR019819">
    <property type="entry name" value="Carboxylesterase_B_CS"/>
</dbReference>
<dbReference type="GO" id="GO:0052689">
    <property type="term" value="F:carboxylic ester hydrolase activity"/>
    <property type="evidence" value="ECO:0007669"/>
    <property type="project" value="TreeGrafter"/>
</dbReference>
<dbReference type="Proteomes" id="UP001175227">
    <property type="component" value="Unassembled WGS sequence"/>
</dbReference>
<dbReference type="AlphaFoldDB" id="A0AA39PIJ3"/>
<dbReference type="Pfam" id="PF00135">
    <property type="entry name" value="COesterase"/>
    <property type="match status" value="1"/>
</dbReference>
<dbReference type="EC" id="3.1.1.-" evidence="3"/>
<keyword evidence="6" id="KW-1185">Reference proteome</keyword>
<dbReference type="SUPFAM" id="SSF53474">
    <property type="entry name" value="alpha/beta-Hydrolases"/>
    <property type="match status" value="1"/>
</dbReference>
<dbReference type="Gene3D" id="3.40.50.1820">
    <property type="entry name" value="alpha/beta hydrolase"/>
    <property type="match status" value="1"/>
</dbReference>
<dbReference type="EMBL" id="JAUEPR010000005">
    <property type="protein sequence ID" value="KAK0484490.1"/>
    <property type="molecule type" value="Genomic_DNA"/>
</dbReference>